<dbReference type="PROSITE" id="PS00636">
    <property type="entry name" value="DNAJ_1"/>
    <property type="match status" value="1"/>
</dbReference>
<dbReference type="FunFam" id="1.10.287.110:FF:000055">
    <property type="entry name" value="DnaJ subfamily C member 7"/>
    <property type="match status" value="1"/>
</dbReference>
<dbReference type="InterPro" id="IPR052758">
    <property type="entry name" value="SRC_co-chaperone"/>
</dbReference>
<accession>A0A0F4GKV9</accession>
<dbReference type="SUPFAM" id="SSF46565">
    <property type="entry name" value="Chaperone J-domain"/>
    <property type="match status" value="1"/>
</dbReference>
<evidence type="ECO:0000256" key="5">
    <source>
        <dbReference type="SAM" id="MobiDB-lite"/>
    </source>
</evidence>
<dbReference type="SMART" id="SM00028">
    <property type="entry name" value="TPR"/>
    <property type="match status" value="7"/>
</dbReference>
<dbReference type="InterPro" id="IPR036869">
    <property type="entry name" value="J_dom_sf"/>
</dbReference>
<dbReference type="Gene3D" id="1.10.287.110">
    <property type="entry name" value="DnaJ domain"/>
    <property type="match status" value="1"/>
</dbReference>
<keyword evidence="3" id="KW-0143">Chaperone</keyword>
<dbReference type="Gene3D" id="2.130.10.10">
    <property type="entry name" value="YVTN repeat-like/Quinoprotein amine dehydrogenase"/>
    <property type="match status" value="1"/>
</dbReference>
<dbReference type="PANTHER" id="PTHR44200">
    <property type="entry name" value="DNAJ HOMOLOG SUBFAMILY C MEMBER 7"/>
    <property type="match status" value="1"/>
</dbReference>
<feature type="compositionally biased region" description="Basic and acidic residues" evidence="5">
    <location>
        <begin position="911"/>
        <end position="930"/>
    </location>
</feature>
<dbReference type="PANTHER" id="PTHR44200:SF1">
    <property type="entry name" value="DNAJ HOMOLOG SUBFAMILY C MEMBER 7"/>
    <property type="match status" value="1"/>
</dbReference>
<feature type="compositionally biased region" description="Low complexity" evidence="5">
    <location>
        <begin position="971"/>
        <end position="980"/>
    </location>
</feature>
<feature type="repeat" description="TPR" evidence="4">
    <location>
        <begin position="1239"/>
        <end position="1272"/>
    </location>
</feature>
<feature type="domain" description="J" evidence="6">
    <location>
        <begin position="1365"/>
        <end position="1430"/>
    </location>
</feature>
<evidence type="ECO:0000256" key="1">
    <source>
        <dbReference type="ARBA" id="ARBA00022737"/>
    </source>
</evidence>
<dbReference type="Pfam" id="PF14559">
    <property type="entry name" value="TPR_19"/>
    <property type="match status" value="1"/>
</dbReference>
<dbReference type="SMART" id="SM00271">
    <property type="entry name" value="DnaJ"/>
    <property type="match status" value="1"/>
</dbReference>
<dbReference type="InterPro" id="IPR001623">
    <property type="entry name" value="DnaJ_domain"/>
</dbReference>
<dbReference type="CDD" id="cd06257">
    <property type="entry name" value="DnaJ"/>
    <property type="match status" value="1"/>
</dbReference>
<evidence type="ECO:0000256" key="3">
    <source>
        <dbReference type="ARBA" id="ARBA00023186"/>
    </source>
</evidence>
<evidence type="ECO:0000256" key="2">
    <source>
        <dbReference type="ARBA" id="ARBA00022803"/>
    </source>
</evidence>
<dbReference type="EMBL" id="LAFY01000590">
    <property type="protein sequence ID" value="KJX96835.1"/>
    <property type="molecule type" value="Genomic_DNA"/>
</dbReference>
<comment type="caution">
    <text evidence="7">The sequence shown here is derived from an EMBL/GenBank/DDBJ whole genome shotgun (WGS) entry which is preliminary data.</text>
</comment>
<dbReference type="InterPro" id="IPR018253">
    <property type="entry name" value="DnaJ_domain_CS"/>
</dbReference>
<dbReference type="InterPro" id="IPR015943">
    <property type="entry name" value="WD40/YVTN_repeat-like_dom_sf"/>
</dbReference>
<dbReference type="PROSITE" id="PS50076">
    <property type="entry name" value="DNAJ_2"/>
    <property type="match status" value="1"/>
</dbReference>
<gene>
    <name evidence="7" type="ORF">TI39_contig598g00029</name>
</gene>
<evidence type="ECO:0000313" key="8">
    <source>
        <dbReference type="Proteomes" id="UP000033647"/>
    </source>
</evidence>
<keyword evidence="1" id="KW-0677">Repeat</keyword>
<evidence type="ECO:0000313" key="7">
    <source>
        <dbReference type="EMBL" id="KJX96835.1"/>
    </source>
</evidence>
<feature type="repeat" description="TPR" evidence="4">
    <location>
        <begin position="1008"/>
        <end position="1041"/>
    </location>
</feature>
<feature type="compositionally biased region" description="Pro residues" evidence="5">
    <location>
        <begin position="988"/>
        <end position="1000"/>
    </location>
</feature>
<dbReference type="Pfam" id="PF07719">
    <property type="entry name" value="TPR_2"/>
    <property type="match status" value="1"/>
</dbReference>
<dbReference type="InterPro" id="IPR011990">
    <property type="entry name" value="TPR-like_helical_dom_sf"/>
</dbReference>
<feature type="region of interest" description="Disordered" evidence="5">
    <location>
        <begin position="892"/>
        <end position="1004"/>
    </location>
</feature>
<dbReference type="PROSITE" id="PS50005">
    <property type="entry name" value="TPR"/>
    <property type="match status" value="4"/>
</dbReference>
<feature type="repeat" description="TPR" evidence="4">
    <location>
        <begin position="1277"/>
        <end position="1310"/>
    </location>
</feature>
<dbReference type="InterPro" id="IPR036322">
    <property type="entry name" value="WD40_repeat_dom_sf"/>
</dbReference>
<sequence length="1495" mass="165021">MEAAVRWSPHSVPGRERFLTVDVTDQSVTLNHIDRRGRRDVNYHTVARYGRLPNFGAFDWSKTDESIIALGLVSGSACLVKLHDNGQPSETVANFKLKQQRKCNSIALSSQNWLAVALDKTRSDVCLNIFDANIDQSSHDSIPIRRLCPAEVVSSVRFFPGQPQELVVAAQRSVIRLYDLRDGYFGSGSNAQVSTRNVNNIAIDPLDTNYFASAGSTGDPELSVWDKRWLVQSSGGSSNSGPVFDMKPAVDNAARTSIWSLRYSGQRRGRLGICSSRGELKVIDMAESRSSALQSSDYLPVNPHGGSAWASNRYVSQTRSIEQPFVGTEDADPTSKLIAFDWVVGDSALDEQAVLALRPSRRVDVVCVPCSIPHAVITEGRHDLGVSFMDVAITDVTPTMAVMDPPILMAPQTAEDFGPWEHMVASTHTETVDHKVHCDPRSPLLSRVLAPSIIHRERCRKGYLFDCEKNSKIVAGDWSLERLWEIVERFQEQAADGGMVAESLDLSYVGVAAINAENIGTNPRRKLSPSPAKVEEAVSELVASRQLPSFDGVRTEHADHRQLCLEMCGWRYTTETLSEECQELVEKGLYYQAIVQAVLHERKHVALNILRSLIRNKIVLNIGLGPLLASDNINEEQREMCLWMAADTDDPALKALLTFLTTGTWRDVMKTNYLHLGYRVALGLKYLNDTELAGFIQSETARAVKNGDLEGLLLTGLGEQAMDLLQTYVSKTNDLQTAVLAMAFTNPLYVDDARWNMWKETYFNQMQSWRAFSERAKFVIQHSRMSRTWEGQSVLPAPTGQLTLRCNHCQSSLSRHDGRSLADNTRGLNGPNASAGIICPKCGRHMPRCGICNLWLGTPDSSRRGGANELKKLGDVMAKFLTFCDKKKTKGLFVKEREKPKRPSKSPRNRRNSDDTHPLNRYEPGDDLRRHSTLSTMSTESPRDSLNGGVPIGPDPMETTPAPEAPGAFPTTNGTNGNRQTQEEEKPTPPPHGKTTPPPPREIRPEDAEAFKAAGNKFYKAGQYAKAIEEYTQAIDANWESSTYLSNRAAAYMAANRLPEALEDCKLADELEPDNAKILHRLAKVYTSLGRPKEALDVYNRIQPEATAKDKAPAVTMQKHLSQVEDSLQSGTSGSMAIFALDQAEKGLGSTVSPPRKWRLMRGEAYLKMGTVNSLGDAQNVAMSLLRANNADPEALVLRGRALYAQGENEKAIQHFRQAISCDPDFRDAVKYLRMVQKLDKMKEEGNGHFKAGRYQPAVDIYTSALEVDPTNKGTNSKILNNRAMCYTKLKQWQNAIGDCDKAIQLDPSYTKARKTRAKALGESGDWEEAVRAYKKIQEQSPEEPGIAKDVRNAELELKKSKRKDYYKILGVEKSATETEIKKAYRKLAVIHHPDKNPGDPDAENRFKDIQEAHETLIDAEKRERYDSGVDLMDPSEQFGGGGFGGGMGGMGGGVQIDPEMLFNMMGGGGGGGGGFRFAGGGGSPFGGGGRSPFG</sequence>
<keyword evidence="8" id="KW-1185">Reference proteome</keyword>
<dbReference type="InterPro" id="IPR013105">
    <property type="entry name" value="TPR_2"/>
</dbReference>
<organism evidence="7 8">
    <name type="scientific">Zymoseptoria brevis</name>
    <dbReference type="NCBI Taxonomy" id="1047168"/>
    <lineage>
        <taxon>Eukaryota</taxon>
        <taxon>Fungi</taxon>
        <taxon>Dikarya</taxon>
        <taxon>Ascomycota</taxon>
        <taxon>Pezizomycotina</taxon>
        <taxon>Dothideomycetes</taxon>
        <taxon>Dothideomycetidae</taxon>
        <taxon>Mycosphaerellales</taxon>
        <taxon>Mycosphaerellaceae</taxon>
        <taxon>Zymoseptoria</taxon>
    </lineage>
</organism>
<feature type="repeat" description="TPR" evidence="4">
    <location>
        <begin position="1193"/>
        <end position="1226"/>
    </location>
</feature>
<proteinExistence type="predicted"/>
<dbReference type="Proteomes" id="UP000033647">
    <property type="component" value="Unassembled WGS sequence"/>
</dbReference>
<reference evidence="7 8" key="1">
    <citation type="submission" date="2015-03" db="EMBL/GenBank/DDBJ databases">
        <title>RNA-seq based gene annotation and comparative genomics of four Zymoseptoria species reveal species-specific pathogenicity related genes and transposable element activity.</title>
        <authorList>
            <person name="Grandaubert J."/>
            <person name="Bhattacharyya A."/>
            <person name="Stukenbrock E.H."/>
        </authorList>
    </citation>
    <scope>NUCLEOTIDE SEQUENCE [LARGE SCALE GENOMIC DNA]</scope>
    <source>
        <strain evidence="7 8">Zb18110</strain>
    </source>
</reference>
<protein>
    <recommendedName>
        <fullName evidence="6">J domain-containing protein</fullName>
    </recommendedName>
</protein>
<dbReference type="InterPro" id="IPR019734">
    <property type="entry name" value="TPR_rpt"/>
</dbReference>
<evidence type="ECO:0000259" key="6">
    <source>
        <dbReference type="PROSITE" id="PS50076"/>
    </source>
</evidence>
<evidence type="ECO:0000256" key="4">
    <source>
        <dbReference type="PROSITE-ProRule" id="PRU00339"/>
    </source>
</evidence>
<dbReference type="STRING" id="1047168.A0A0F4GKV9"/>
<name>A0A0F4GKV9_9PEZI</name>
<dbReference type="Pfam" id="PF00226">
    <property type="entry name" value="DnaJ"/>
    <property type="match status" value="1"/>
</dbReference>
<dbReference type="Pfam" id="PF21719">
    <property type="entry name" value="MIOS_a-sol"/>
    <property type="match status" value="1"/>
</dbReference>
<dbReference type="InterPro" id="IPR049092">
    <property type="entry name" value="MIOS_a-sol"/>
</dbReference>
<dbReference type="PRINTS" id="PR00625">
    <property type="entry name" value="JDOMAIN"/>
</dbReference>
<dbReference type="Gene3D" id="1.25.40.10">
    <property type="entry name" value="Tetratricopeptide repeat domain"/>
    <property type="match status" value="1"/>
</dbReference>
<dbReference type="SUPFAM" id="SSF50978">
    <property type="entry name" value="WD40 repeat-like"/>
    <property type="match status" value="1"/>
</dbReference>
<dbReference type="FunFam" id="1.25.40.10:FF:000097">
    <property type="entry name" value="DnaJ homolog subfamily C member 7 homolog"/>
    <property type="match status" value="1"/>
</dbReference>
<dbReference type="Pfam" id="PF00515">
    <property type="entry name" value="TPR_1"/>
    <property type="match status" value="1"/>
</dbReference>
<dbReference type="OrthoDB" id="341486at2759"/>
<dbReference type="SUPFAM" id="SSF48452">
    <property type="entry name" value="TPR-like"/>
    <property type="match status" value="1"/>
</dbReference>
<keyword evidence="2 4" id="KW-0802">TPR repeat</keyword>